<dbReference type="NCBIfam" id="TIGR03717">
    <property type="entry name" value="R_switched_YjbE"/>
    <property type="match status" value="1"/>
</dbReference>
<keyword evidence="3 6" id="KW-0812">Transmembrane</keyword>
<reference evidence="7 8" key="1">
    <citation type="submission" date="2015-12" db="EMBL/GenBank/DDBJ databases">
        <title>Draft genome sequence of Acidibacillus ferrooxidans ITV001, isolated from a chalcopyrite acid mine drainage site in Brazil.</title>
        <authorList>
            <person name="Dall'Agnol H."/>
            <person name="Nancucheo I."/>
            <person name="Johnson B."/>
            <person name="Oliveira R."/>
            <person name="Leite L."/>
            <person name="Pylro V."/>
            <person name="Nunes G.L."/>
            <person name="Tzotzos G."/>
            <person name="Fernandes G.R."/>
            <person name="Dutra J."/>
            <person name="Orellana S.C."/>
            <person name="Oliveira G."/>
        </authorList>
    </citation>
    <scope>NUCLEOTIDE SEQUENCE [LARGE SCALE GENOMIC DNA]</scope>
    <source>
        <strain evidence="8">ITV01</strain>
    </source>
</reference>
<dbReference type="RefSeq" id="WP_067718830.1">
    <property type="nucleotide sequence ID" value="NZ_LPVJ01000061.1"/>
</dbReference>
<feature type="transmembrane region" description="Helical" evidence="6">
    <location>
        <begin position="161"/>
        <end position="181"/>
    </location>
</feature>
<dbReference type="PANTHER" id="PTHR30238:SF4">
    <property type="entry name" value="SLL1022 PROTEIN"/>
    <property type="match status" value="1"/>
</dbReference>
<dbReference type="Proteomes" id="UP000053557">
    <property type="component" value="Unassembled WGS sequence"/>
</dbReference>
<evidence type="ECO:0008006" key="9">
    <source>
        <dbReference type="Google" id="ProtNLM"/>
    </source>
</evidence>
<evidence type="ECO:0000256" key="3">
    <source>
        <dbReference type="ARBA" id="ARBA00022692"/>
    </source>
</evidence>
<dbReference type="InterPro" id="IPR022301">
    <property type="entry name" value="Integral_membrane_YjbE"/>
</dbReference>
<evidence type="ECO:0000256" key="5">
    <source>
        <dbReference type="ARBA" id="ARBA00023136"/>
    </source>
</evidence>
<evidence type="ECO:0000313" key="8">
    <source>
        <dbReference type="Proteomes" id="UP000053557"/>
    </source>
</evidence>
<keyword evidence="5 6" id="KW-0472">Membrane</keyword>
<feature type="transmembrane region" description="Helical" evidence="6">
    <location>
        <begin position="41"/>
        <end position="60"/>
    </location>
</feature>
<keyword evidence="4 6" id="KW-1133">Transmembrane helix</keyword>
<organism evidence="7 8">
    <name type="scientific">Ferroacidibacillus organovorans</name>
    <dbReference type="NCBI Taxonomy" id="1765683"/>
    <lineage>
        <taxon>Bacteria</taxon>
        <taxon>Bacillati</taxon>
        <taxon>Bacillota</taxon>
        <taxon>Bacilli</taxon>
        <taxon>Bacillales</taxon>
        <taxon>Alicyclobacillaceae</taxon>
        <taxon>Ferroacidibacillus</taxon>
    </lineage>
</organism>
<dbReference type="GO" id="GO:0016020">
    <property type="term" value="C:membrane"/>
    <property type="evidence" value="ECO:0007669"/>
    <property type="project" value="UniProtKB-SubCell"/>
</dbReference>
<dbReference type="PANTHER" id="PTHR30238">
    <property type="entry name" value="MEMBRANE BOUND PREDICTED REDOX MODULATOR"/>
    <property type="match status" value="1"/>
</dbReference>
<protein>
    <recommendedName>
        <fullName evidence="9">Tellurium resistance protein TerC</fullName>
    </recommendedName>
</protein>
<feature type="transmembrane region" description="Helical" evidence="6">
    <location>
        <begin position="98"/>
        <end position="116"/>
    </location>
</feature>
<comment type="subcellular location">
    <subcellularLocation>
        <location evidence="1">Membrane</location>
        <topology evidence="1">Multi-pass membrane protein</topology>
    </subcellularLocation>
</comment>
<sequence length="218" mass="23062">MTHALYAFFAILLTDLVLSGDNAFVIAMATLHLAPNERKRAMIYGAAVTILLRILLTLILGRALGWPYLQTVGGLLLLYVAYSVLFQKGGKEASGKRTGRGVLATVVTILFADLTMSADNVVAVAGIAQGNAEMTALGLVVSISLLMFASSLIARLMARLAILRFIGAGILAVTAGIMFHSDPGAARLFGAQSIYAPIFGFVLGSALYVASRKFNMSF</sequence>
<gene>
    <name evidence="7" type="ORF">ATW55_04920</name>
</gene>
<dbReference type="Pfam" id="PF03741">
    <property type="entry name" value="TerC"/>
    <property type="match status" value="1"/>
</dbReference>
<feature type="transmembrane region" description="Helical" evidence="6">
    <location>
        <begin position="193"/>
        <end position="210"/>
    </location>
</feature>
<dbReference type="AlphaFoldDB" id="A0A101XP18"/>
<dbReference type="OrthoDB" id="5295733at2"/>
<evidence type="ECO:0000313" key="7">
    <source>
        <dbReference type="EMBL" id="KUO94979.1"/>
    </source>
</evidence>
<evidence type="ECO:0000256" key="1">
    <source>
        <dbReference type="ARBA" id="ARBA00004141"/>
    </source>
</evidence>
<dbReference type="EMBL" id="LPVJ01000061">
    <property type="protein sequence ID" value="KUO94979.1"/>
    <property type="molecule type" value="Genomic_DNA"/>
</dbReference>
<evidence type="ECO:0000256" key="2">
    <source>
        <dbReference type="ARBA" id="ARBA00007511"/>
    </source>
</evidence>
<accession>A0A101XP18</accession>
<keyword evidence="8" id="KW-1185">Reference proteome</keyword>
<dbReference type="InterPro" id="IPR005496">
    <property type="entry name" value="Integral_membrane_TerC"/>
</dbReference>
<proteinExistence type="inferred from homology"/>
<evidence type="ECO:0000256" key="4">
    <source>
        <dbReference type="ARBA" id="ARBA00022989"/>
    </source>
</evidence>
<feature type="transmembrane region" description="Helical" evidence="6">
    <location>
        <begin position="136"/>
        <end position="154"/>
    </location>
</feature>
<evidence type="ECO:0000256" key="6">
    <source>
        <dbReference type="SAM" id="Phobius"/>
    </source>
</evidence>
<comment type="caution">
    <text evidence="7">The sequence shown here is derived from an EMBL/GenBank/DDBJ whole genome shotgun (WGS) entry which is preliminary data.</text>
</comment>
<feature type="transmembrane region" description="Helical" evidence="6">
    <location>
        <begin position="6"/>
        <end position="29"/>
    </location>
</feature>
<feature type="transmembrane region" description="Helical" evidence="6">
    <location>
        <begin position="66"/>
        <end position="86"/>
    </location>
</feature>
<name>A0A101XP18_9BACL</name>
<comment type="similarity">
    <text evidence="2">Belongs to the TerC family.</text>
</comment>